<evidence type="ECO:0000313" key="2">
    <source>
        <dbReference type="EMBL" id="MBA0784810.1"/>
    </source>
</evidence>
<organism evidence="2 3">
    <name type="scientific">Gossypium trilobum</name>
    <dbReference type="NCBI Taxonomy" id="34281"/>
    <lineage>
        <taxon>Eukaryota</taxon>
        <taxon>Viridiplantae</taxon>
        <taxon>Streptophyta</taxon>
        <taxon>Embryophyta</taxon>
        <taxon>Tracheophyta</taxon>
        <taxon>Spermatophyta</taxon>
        <taxon>Magnoliopsida</taxon>
        <taxon>eudicotyledons</taxon>
        <taxon>Gunneridae</taxon>
        <taxon>Pentapetalae</taxon>
        <taxon>rosids</taxon>
        <taxon>malvids</taxon>
        <taxon>Malvales</taxon>
        <taxon>Malvaceae</taxon>
        <taxon>Malvoideae</taxon>
        <taxon>Gossypium</taxon>
    </lineage>
</organism>
<evidence type="ECO:0000256" key="1">
    <source>
        <dbReference type="SAM" id="Phobius"/>
    </source>
</evidence>
<feature type="transmembrane region" description="Helical" evidence="1">
    <location>
        <begin position="6"/>
        <end position="38"/>
    </location>
</feature>
<proteinExistence type="predicted"/>
<name>A0A7J9FHN4_9ROSI</name>
<keyword evidence="3" id="KW-1185">Reference proteome</keyword>
<protein>
    <submittedName>
        <fullName evidence="2">Uncharacterized protein</fullName>
    </submittedName>
</protein>
<gene>
    <name evidence="2" type="ORF">Gotri_027059</name>
</gene>
<keyword evidence="1" id="KW-0812">Transmembrane</keyword>
<sequence>MAKWLALMLLFPSLICMSLIFLAIISVATYLSSFWRICMTLEKGMKRKVNGST</sequence>
<evidence type="ECO:0000313" key="3">
    <source>
        <dbReference type="Proteomes" id="UP000593568"/>
    </source>
</evidence>
<dbReference type="AlphaFoldDB" id="A0A7J9FHN4"/>
<reference evidence="2 3" key="1">
    <citation type="journal article" date="2019" name="Genome Biol. Evol.">
        <title>Insights into the evolution of the New World diploid cottons (Gossypium, subgenus Houzingenia) based on genome sequencing.</title>
        <authorList>
            <person name="Grover C.E."/>
            <person name="Arick M.A. 2nd"/>
            <person name="Thrash A."/>
            <person name="Conover J.L."/>
            <person name="Sanders W.S."/>
            <person name="Peterson D.G."/>
            <person name="Frelichowski J.E."/>
            <person name="Scheffler J.A."/>
            <person name="Scheffler B.E."/>
            <person name="Wendel J.F."/>
        </authorList>
    </citation>
    <scope>NUCLEOTIDE SEQUENCE [LARGE SCALE GENOMIC DNA]</scope>
    <source>
        <strain evidence="2">8</strain>
        <tissue evidence="2">Leaf</tissue>
    </source>
</reference>
<keyword evidence="1" id="KW-1133">Transmembrane helix</keyword>
<dbReference type="Proteomes" id="UP000593568">
    <property type="component" value="Unassembled WGS sequence"/>
</dbReference>
<dbReference type="EMBL" id="JABEZW010216439">
    <property type="protein sequence ID" value="MBA0784810.1"/>
    <property type="molecule type" value="Genomic_DNA"/>
</dbReference>
<accession>A0A7J9FHN4</accession>
<keyword evidence="1" id="KW-0472">Membrane</keyword>
<comment type="caution">
    <text evidence="2">The sequence shown here is derived from an EMBL/GenBank/DDBJ whole genome shotgun (WGS) entry which is preliminary data.</text>
</comment>